<evidence type="ECO:0000256" key="6">
    <source>
        <dbReference type="ARBA" id="ARBA00048707"/>
    </source>
</evidence>
<evidence type="ECO:0000256" key="2">
    <source>
        <dbReference type="ARBA" id="ARBA00022555"/>
    </source>
</evidence>
<comment type="subcellular location">
    <subcellularLocation>
        <location evidence="8">Cytoplasm</location>
    </subcellularLocation>
</comment>
<dbReference type="GO" id="GO:0072344">
    <property type="term" value="P:rescue of stalled ribosome"/>
    <property type="evidence" value="ECO:0007669"/>
    <property type="project" value="UniProtKB-UniRule"/>
</dbReference>
<dbReference type="PANTHER" id="PTHR17224">
    <property type="entry name" value="PEPTIDYL-TRNA HYDROLASE"/>
    <property type="match status" value="1"/>
</dbReference>
<proteinExistence type="inferred from homology"/>
<dbReference type="NCBIfam" id="TIGR00447">
    <property type="entry name" value="pth"/>
    <property type="match status" value="1"/>
</dbReference>
<evidence type="ECO:0000313" key="12">
    <source>
        <dbReference type="Proteomes" id="UP000239814"/>
    </source>
</evidence>
<evidence type="ECO:0000256" key="4">
    <source>
        <dbReference type="ARBA" id="ARBA00022884"/>
    </source>
</evidence>
<dbReference type="FunFam" id="3.40.50.1470:FF:000001">
    <property type="entry name" value="Peptidyl-tRNA hydrolase"/>
    <property type="match status" value="1"/>
</dbReference>
<dbReference type="KEGG" id="git:C6V83_05555"/>
<dbReference type="HAMAP" id="MF_00083">
    <property type="entry name" value="Pept_tRNA_hydro_bact"/>
    <property type="match status" value="1"/>
</dbReference>
<feature type="site" description="Stabilizes the basic form of H active site to accept a proton" evidence="8">
    <location>
        <position position="97"/>
    </location>
</feature>
<dbReference type="CDD" id="cd00462">
    <property type="entry name" value="PTH"/>
    <property type="match status" value="1"/>
</dbReference>
<comment type="function">
    <text evidence="8">Catalyzes the release of premature peptidyl moieties from peptidyl-tRNA molecules trapped in stalled 50S ribosomal subunits, and thus maintains levels of free tRNAs and 50S ribosomes.</text>
</comment>
<accession>A0A2S0KK22</accession>
<dbReference type="EMBL" id="CP027433">
    <property type="protein sequence ID" value="AVM02038.1"/>
    <property type="molecule type" value="Genomic_DNA"/>
</dbReference>
<dbReference type="GO" id="GO:0006515">
    <property type="term" value="P:protein quality control for misfolded or incompletely synthesized proteins"/>
    <property type="evidence" value="ECO:0007669"/>
    <property type="project" value="UniProtKB-UniRule"/>
</dbReference>
<reference evidence="11 12" key="1">
    <citation type="submission" date="2018-03" db="EMBL/GenBank/DDBJ databases">
        <title>Characteristics and genome of n-alkane degrading marine bacteria Gordonia iterans isolated from crude oil contaminated in Tae-an, South Korea.</title>
        <authorList>
            <person name="Lee S.-S."/>
            <person name="Kim H."/>
        </authorList>
    </citation>
    <scope>NUCLEOTIDE SEQUENCE [LARGE SCALE GENOMIC DNA]</scope>
    <source>
        <strain evidence="11 12">Co17</strain>
    </source>
</reference>
<dbReference type="PANTHER" id="PTHR17224:SF1">
    <property type="entry name" value="PEPTIDYL-TRNA HYDROLASE"/>
    <property type="match status" value="1"/>
</dbReference>
<evidence type="ECO:0000256" key="5">
    <source>
        <dbReference type="ARBA" id="ARBA00038063"/>
    </source>
</evidence>
<feature type="binding site" evidence="8">
    <location>
        <position position="72"/>
    </location>
    <ligand>
        <name>tRNA</name>
        <dbReference type="ChEBI" id="CHEBI:17843"/>
    </ligand>
</feature>
<comment type="similarity">
    <text evidence="5 8 10">Belongs to the PTH family.</text>
</comment>
<dbReference type="GO" id="GO:0005737">
    <property type="term" value="C:cytoplasm"/>
    <property type="evidence" value="ECO:0007669"/>
    <property type="project" value="UniProtKB-SubCell"/>
</dbReference>
<dbReference type="AlphaFoldDB" id="A0A2S0KK22"/>
<dbReference type="Gene3D" id="3.40.50.1470">
    <property type="entry name" value="Peptidyl-tRNA hydrolase"/>
    <property type="match status" value="1"/>
</dbReference>
<dbReference type="InterPro" id="IPR036416">
    <property type="entry name" value="Pept_tRNA_hydro_sf"/>
</dbReference>
<dbReference type="InterPro" id="IPR018171">
    <property type="entry name" value="Pept_tRNA_hydro_CS"/>
</dbReference>
<comment type="subunit">
    <text evidence="8">Monomer.</text>
</comment>
<dbReference type="OrthoDB" id="9800507at2"/>
<gene>
    <name evidence="8" type="primary">pth</name>
    <name evidence="11" type="ORF">C6V83_05555</name>
</gene>
<name>A0A2S0KK22_9ACTN</name>
<keyword evidence="12" id="KW-1185">Reference proteome</keyword>
<feature type="site" description="Discriminates between blocked and unblocked aminoacyl-tRNA" evidence="8">
    <location>
        <position position="10"/>
    </location>
</feature>
<evidence type="ECO:0000313" key="11">
    <source>
        <dbReference type="EMBL" id="AVM02038.1"/>
    </source>
</evidence>
<protein>
    <recommendedName>
        <fullName evidence="7 8">Peptidyl-tRNA hydrolase</fullName>
        <shortName evidence="8">Pth</shortName>
        <ecNumber evidence="1 8">3.1.1.29</ecNumber>
    </recommendedName>
</protein>
<feature type="binding site" evidence="8">
    <location>
        <position position="118"/>
    </location>
    <ligand>
        <name>tRNA</name>
        <dbReference type="ChEBI" id="CHEBI:17843"/>
    </ligand>
</feature>
<dbReference type="PROSITE" id="PS01196">
    <property type="entry name" value="PEPT_TRNA_HYDROL_2"/>
    <property type="match status" value="1"/>
</dbReference>
<comment type="catalytic activity">
    <reaction evidence="6 8 9">
        <text>an N-acyl-L-alpha-aminoacyl-tRNA + H2O = an N-acyl-L-amino acid + a tRNA + H(+)</text>
        <dbReference type="Rhea" id="RHEA:54448"/>
        <dbReference type="Rhea" id="RHEA-COMP:10123"/>
        <dbReference type="Rhea" id="RHEA-COMP:13883"/>
        <dbReference type="ChEBI" id="CHEBI:15377"/>
        <dbReference type="ChEBI" id="CHEBI:15378"/>
        <dbReference type="ChEBI" id="CHEBI:59874"/>
        <dbReference type="ChEBI" id="CHEBI:78442"/>
        <dbReference type="ChEBI" id="CHEBI:138191"/>
        <dbReference type="EC" id="3.1.1.29"/>
    </reaction>
</comment>
<feature type="active site" description="Proton acceptor" evidence="8">
    <location>
        <position position="20"/>
    </location>
</feature>
<evidence type="ECO:0000256" key="10">
    <source>
        <dbReference type="RuleBase" id="RU004320"/>
    </source>
</evidence>
<comment type="function">
    <text evidence="8">Hydrolyzes ribosome-free peptidyl-tRNAs (with 1 or more amino acids incorporated), which drop off the ribosome during protein synthesis, or as a result of ribosome stalling.</text>
</comment>
<dbReference type="Proteomes" id="UP000239814">
    <property type="component" value="Chromosome"/>
</dbReference>
<keyword evidence="3 8" id="KW-0378">Hydrolase</keyword>
<keyword evidence="2 8" id="KW-0820">tRNA-binding</keyword>
<evidence type="ECO:0000256" key="8">
    <source>
        <dbReference type="HAMAP-Rule" id="MF_00083"/>
    </source>
</evidence>
<dbReference type="InterPro" id="IPR001328">
    <property type="entry name" value="Pept_tRNA_hydro"/>
</dbReference>
<evidence type="ECO:0000256" key="9">
    <source>
        <dbReference type="RuleBase" id="RU000673"/>
    </source>
</evidence>
<sequence length="193" mass="20738">MPTLIVGLGNPGPAYEKTRHNVGAMVADRLVFSYGEKYTVHRKSGAEVATVRLATGATTEPVLVAKARTYMNVTGRQIGPLAKYYGVAPEDVIVLHDELDIDFGQVRLKRGGGEGGHNGLRSLSQALGTRDYQRVRLGIGRPPGRQDPADFVLKPFPSADRAEVDLLIGNGVDAAELLVRNGLEAAQNVVHGW</sequence>
<feature type="binding site" evidence="8">
    <location>
        <position position="15"/>
    </location>
    <ligand>
        <name>tRNA</name>
        <dbReference type="ChEBI" id="CHEBI:17843"/>
    </ligand>
</feature>
<evidence type="ECO:0000256" key="1">
    <source>
        <dbReference type="ARBA" id="ARBA00013260"/>
    </source>
</evidence>
<keyword evidence="8" id="KW-0963">Cytoplasm</keyword>
<dbReference type="PROSITE" id="PS01195">
    <property type="entry name" value="PEPT_TRNA_HYDROL_1"/>
    <property type="match status" value="1"/>
</dbReference>
<dbReference type="Pfam" id="PF01195">
    <property type="entry name" value="Pept_tRNA_hydro"/>
    <property type="match status" value="1"/>
</dbReference>
<evidence type="ECO:0000256" key="3">
    <source>
        <dbReference type="ARBA" id="ARBA00022801"/>
    </source>
</evidence>
<evidence type="ECO:0000256" key="7">
    <source>
        <dbReference type="ARBA" id="ARBA00050038"/>
    </source>
</evidence>
<organism evidence="11 12">
    <name type="scientific">Gordonia iterans</name>
    <dbReference type="NCBI Taxonomy" id="1004901"/>
    <lineage>
        <taxon>Bacteria</taxon>
        <taxon>Bacillati</taxon>
        <taxon>Actinomycetota</taxon>
        <taxon>Actinomycetes</taxon>
        <taxon>Mycobacteriales</taxon>
        <taxon>Gordoniaceae</taxon>
        <taxon>Gordonia</taxon>
    </lineage>
</organism>
<keyword evidence="4 8" id="KW-0694">RNA-binding</keyword>
<dbReference type="EC" id="3.1.1.29" evidence="1 8"/>
<dbReference type="GO" id="GO:0000049">
    <property type="term" value="F:tRNA binding"/>
    <property type="evidence" value="ECO:0007669"/>
    <property type="project" value="UniProtKB-UniRule"/>
</dbReference>
<dbReference type="GO" id="GO:0004045">
    <property type="term" value="F:peptidyl-tRNA hydrolase activity"/>
    <property type="evidence" value="ECO:0007669"/>
    <property type="project" value="UniProtKB-UniRule"/>
</dbReference>
<feature type="binding site" evidence="8">
    <location>
        <position position="70"/>
    </location>
    <ligand>
        <name>tRNA</name>
        <dbReference type="ChEBI" id="CHEBI:17843"/>
    </ligand>
</feature>
<dbReference type="SUPFAM" id="SSF53178">
    <property type="entry name" value="Peptidyl-tRNA hydrolase-like"/>
    <property type="match status" value="1"/>
</dbReference>